<protein>
    <submittedName>
        <fullName evidence="4">Proteasome maturation factor UMP1</fullName>
    </submittedName>
</protein>
<name>A0A0H5CJ29_CYBJN</name>
<dbReference type="GO" id="GO:0005737">
    <property type="term" value="C:cytoplasm"/>
    <property type="evidence" value="ECO:0007669"/>
    <property type="project" value="TreeGrafter"/>
</dbReference>
<dbReference type="GO" id="GO:0000502">
    <property type="term" value="C:proteasome complex"/>
    <property type="evidence" value="ECO:0007669"/>
    <property type="project" value="UniProtKB-KW"/>
</dbReference>
<comment type="similarity">
    <text evidence="2">Belongs to the POMP/UMP1 family.</text>
</comment>
<dbReference type="EMBL" id="CDQK01000006">
    <property type="protein sequence ID" value="CEP24554.1"/>
    <property type="molecule type" value="Genomic_DNA"/>
</dbReference>
<organism evidence="4 5">
    <name type="scientific">Cyberlindnera jadinii (strain ATCC 18201 / CBS 1600 / BCRC 20928 / JCM 3617 / NBRC 0987 / NRRL Y-1542)</name>
    <name type="common">Torula yeast</name>
    <name type="synonym">Candida utilis</name>
    <dbReference type="NCBI Taxonomy" id="983966"/>
    <lineage>
        <taxon>Eukaryota</taxon>
        <taxon>Fungi</taxon>
        <taxon>Dikarya</taxon>
        <taxon>Ascomycota</taxon>
        <taxon>Saccharomycotina</taxon>
        <taxon>Saccharomycetes</taxon>
        <taxon>Phaffomycetales</taxon>
        <taxon>Phaffomycetaceae</taxon>
        <taxon>Cyberlindnera</taxon>
    </lineage>
</organism>
<evidence type="ECO:0000313" key="4">
    <source>
        <dbReference type="EMBL" id="CEP24554.1"/>
    </source>
</evidence>
<dbReference type="PANTHER" id="PTHR12828:SF3">
    <property type="entry name" value="PROTEASOME MATURATION PROTEIN"/>
    <property type="match status" value="1"/>
</dbReference>
<accession>A0A0H5CJ29</accession>
<dbReference type="GO" id="GO:0005634">
    <property type="term" value="C:nucleus"/>
    <property type="evidence" value="ECO:0007669"/>
    <property type="project" value="TreeGrafter"/>
</dbReference>
<keyword evidence="1" id="KW-0143">Chaperone</keyword>
<evidence type="ECO:0000313" key="5">
    <source>
        <dbReference type="Proteomes" id="UP000038830"/>
    </source>
</evidence>
<evidence type="ECO:0000256" key="1">
    <source>
        <dbReference type="ARBA" id="ARBA00023186"/>
    </source>
</evidence>
<dbReference type="AlphaFoldDB" id="A0A0H5CJ29"/>
<dbReference type="PANTHER" id="PTHR12828">
    <property type="entry name" value="PROTEASOME MATURATION PROTEIN UMP1"/>
    <property type="match status" value="1"/>
</dbReference>
<dbReference type="InterPro" id="IPR008012">
    <property type="entry name" value="Ump1"/>
</dbReference>
<feature type="region of interest" description="Disordered" evidence="3">
    <location>
        <begin position="1"/>
        <end position="20"/>
    </location>
</feature>
<gene>
    <name evidence="4" type="primary">UMP1</name>
    <name evidence="4" type="ORF">BN1211_5397</name>
</gene>
<reference evidence="5" key="1">
    <citation type="journal article" date="2015" name="J. Biotechnol.">
        <title>The structure of the Cyberlindnera jadinii genome and its relation to Candida utilis analyzed by the occurrence of single nucleotide polymorphisms.</title>
        <authorList>
            <person name="Rupp O."/>
            <person name="Brinkrolf K."/>
            <person name="Buerth C."/>
            <person name="Kunigo M."/>
            <person name="Schneider J."/>
            <person name="Jaenicke S."/>
            <person name="Goesmann A."/>
            <person name="Puehler A."/>
            <person name="Jaeger K.-E."/>
            <person name="Ernst J.F."/>
        </authorList>
    </citation>
    <scope>NUCLEOTIDE SEQUENCE [LARGE SCALE GENOMIC DNA]</scope>
    <source>
        <strain evidence="5">ATCC 18201 / CBS 1600 / BCRC 20928 / JCM 3617 / NBRC 0987 / NRRL Y-1542</strain>
    </source>
</reference>
<dbReference type="Proteomes" id="UP000038830">
    <property type="component" value="Unassembled WGS sequence"/>
</dbReference>
<feature type="compositionally biased region" description="Polar residues" evidence="3">
    <location>
        <begin position="7"/>
        <end position="16"/>
    </location>
</feature>
<sequence>MVLPENKQPSTVNSTKFGDVAPSAPALQDILRTQQGPLSISSQVNGRHPLEQRIEGWEQRQQELKMEQYRRVFGMAEPIKREMELKIVDSTDFVPSVLGGSSNLHRDILLNKDSRIDWEDIYTGEYRECHMATREVY</sequence>
<dbReference type="Pfam" id="PF05348">
    <property type="entry name" value="UMP1"/>
    <property type="match status" value="1"/>
</dbReference>
<evidence type="ECO:0000256" key="3">
    <source>
        <dbReference type="SAM" id="MobiDB-lite"/>
    </source>
</evidence>
<evidence type="ECO:0000256" key="2">
    <source>
        <dbReference type="ARBA" id="ARBA00043974"/>
    </source>
</evidence>
<keyword evidence="4" id="KW-0647">Proteasome</keyword>
<proteinExistence type="inferred from homology"/>
<dbReference type="GO" id="GO:0043248">
    <property type="term" value="P:proteasome assembly"/>
    <property type="evidence" value="ECO:0007669"/>
    <property type="project" value="InterPro"/>
</dbReference>